<feature type="compositionally biased region" description="Basic and acidic residues" evidence="1">
    <location>
        <begin position="100"/>
        <end position="111"/>
    </location>
</feature>
<gene>
    <name evidence="2" type="ORF">CAUJ_LOCUS8552</name>
</gene>
<organism evidence="2 3">
    <name type="scientific">Caenorhabditis auriculariae</name>
    <dbReference type="NCBI Taxonomy" id="2777116"/>
    <lineage>
        <taxon>Eukaryota</taxon>
        <taxon>Metazoa</taxon>
        <taxon>Ecdysozoa</taxon>
        <taxon>Nematoda</taxon>
        <taxon>Chromadorea</taxon>
        <taxon>Rhabditida</taxon>
        <taxon>Rhabditina</taxon>
        <taxon>Rhabditomorpha</taxon>
        <taxon>Rhabditoidea</taxon>
        <taxon>Rhabditidae</taxon>
        <taxon>Peloderinae</taxon>
        <taxon>Caenorhabditis</taxon>
    </lineage>
</organism>
<dbReference type="EMBL" id="CAJGYM010000029">
    <property type="protein sequence ID" value="CAD6192633.1"/>
    <property type="molecule type" value="Genomic_DNA"/>
</dbReference>
<accession>A0A8S1H9I2</accession>
<keyword evidence="3" id="KW-1185">Reference proteome</keyword>
<protein>
    <submittedName>
        <fullName evidence="2">Uncharacterized protein</fullName>
    </submittedName>
</protein>
<comment type="caution">
    <text evidence="2">The sequence shown here is derived from an EMBL/GenBank/DDBJ whole genome shotgun (WGS) entry which is preliminary data.</text>
</comment>
<feature type="region of interest" description="Disordered" evidence="1">
    <location>
        <begin position="89"/>
        <end position="111"/>
    </location>
</feature>
<dbReference type="AlphaFoldDB" id="A0A8S1H9I2"/>
<evidence type="ECO:0000256" key="1">
    <source>
        <dbReference type="SAM" id="MobiDB-lite"/>
    </source>
</evidence>
<evidence type="ECO:0000313" key="3">
    <source>
        <dbReference type="Proteomes" id="UP000835052"/>
    </source>
</evidence>
<dbReference type="Proteomes" id="UP000835052">
    <property type="component" value="Unassembled WGS sequence"/>
</dbReference>
<evidence type="ECO:0000313" key="2">
    <source>
        <dbReference type="EMBL" id="CAD6192633.1"/>
    </source>
</evidence>
<sequence length="111" mass="12534">MDRSSGLVLVSSTRWANSLLTEVYKPLKFQLDPRARARVVPYSVREQGGSNETHQLMAITQAGVWEVEAHRILYDVPNSVEAMTICKFKPTPRSSGPPGHSEKYREHHGFL</sequence>
<proteinExistence type="predicted"/>
<name>A0A8S1H9I2_9PELO</name>
<reference evidence="2" key="1">
    <citation type="submission" date="2020-10" db="EMBL/GenBank/DDBJ databases">
        <authorList>
            <person name="Kikuchi T."/>
        </authorList>
    </citation>
    <scope>NUCLEOTIDE SEQUENCE</scope>
    <source>
        <strain evidence="2">NKZ352</strain>
    </source>
</reference>